<evidence type="ECO:0000256" key="7">
    <source>
        <dbReference type="PIRSR" id="PIRSR602386-1"/>
    </source>
</evidence>
<feature type="binding site" evidence="7">
    <location>
        <position position="74"/>
    </location>
    <ligand>
        <name>Cu cation</name>
        <dbReference type="ChEBI" id="CHEBI:23378"/>
    </ligand>
</feature>
<dbReference type="SUPFAM" id="SSF49503">
    <property type="entry name" value="Cupredoxins"/>
    <property type="match status" value="1"/>
</dbReference>
<keyword evidence="4" id="KW-0574">Periplasm</keyword>
<reference evidence="11" key="1">
    <citation type="submission" date="2017-06" db="EMBL/GenBank/DDBJ databases">
        <authorList>
            <person name="Varghese N."/>
            <person name="Submissions S."/>
        </authorList>
    </citation>
    <scope>NUCLEOTIDE SEQUENCE [LARGE SCALE GENOMIC DNA]</scope>
    <source>
        <strain evidence="11">JCM 23211</strain>
    </source>
</reference>
<evidence type="ECO:0000256" key="5">
    <source>
        <dbReference type="ARBA" id="ARBA00022982"/>
    </source>
</evidence>
<gene>
    <name evidence="10" type="ORF">SAMN05421642_104377</name>
</gene>
<dbReference type="PANTHER" id="PTHR36507">
    <property type="entry name" value="BLL1555 PROTEIN"/>
    <property type="match status" value="1"/>
</dbReference>
<dbReference type="PRINTS" id="PR00155">
    <property type="entry name" value="AMICYANIN"/>
</dbReference>
<dbReference type="STRING" id="398843.A3K89_18770"/>
<evidence type="ECO:0000256" key="2">
    <source>
        <dbReference type="ARBA" id="ARBA00022448"/>
    </source>
</evidence>
<dbReference type="InterPro" id="IPR002386">
    <property type="entry name" value="Amicyanin/Pseudoazurin"/>
</dbReference>
<comment type="cofactor">
    <cofactor evidence="7">
        <name>Cu cation</name>
        <dbReference type="ChEBI" id="CHEBI:23378"/>
    </cofactor>
    <text evidence="7">Binds 1 copper ion per subunit.</text>
</comment>
<evidence type="ECO:0000256" key="8">
    <source>
        <dbReference type="SAM" id="SignalP"/>
    </source>
</evidence>
<evidence type="ECO:0000256" key="4">
    <source>
        <dbReference type="ARBA" id="ARBA00022764"/>
    </source>
</evidence>
<feature type="domain" description="Blue (type 1) copper" evidence="9">
    <location>
        <begin position="49"/>
        <end position="120"/>
    </location>
</feature>
<feature type="signal peptide" evidence="8">
    <location>
        <begin position="1"/>
        <end position="31"/>
    </location>
</feature>
<dbReference type="InterPro" id="IPR008972">
    <property type="entry name" value="Cupredoxin"/>
</dbReference>
<dbReference type="InterPro" id="IPR000923">
    <property type="entry name" value="BlueCu_1"/>
</dbReference>
<evidence type="ECO:0000313" key="10">
    <source>
        <dbReference type="EMBL" id="SNS71915.1"/>
    </source>
</evidence>
<keyword evidence="6 7" id="KW-0186">Copper</keyword>
<keyword evidence="11" id="KW-1185">Reference proteome</keyword>
<evidence type="ECO:0000259" key="9">
    <source>
        <dbReference type="Pfam" id="PF00127"/>
    </source>
</evidence>
<keyword evidence="2" id="KW-0813">Transport</keyword>
<sequence length="121" mass="12926">MKSVGSVDLVRLRSAVLGLVLLAGVGCSAPAEEASAPEYPNQVTVVNRAYSPQAITVRVGDTVTWVFDDGGMTHDVVADDRSFRSPLMVSDTFAHTFTEPGTFTYHCTPHPDMIGTVIVEA</sequence>
<evidence type="ECO:0000256" key="6">
    <source>
        <dbReference type="ARBA" id="ARBA00023008"/>
    </source>
</evidence>
<evidence type="ECO:0000313" key="11">
    <source>
        <dbReference type="Proteomes" id="UP000198327"/>
    </source>
</evidence>
<feature type="binding site" evidence="7">
    <location>
        <position position="107"/>
    </location>
    <ligand>
        <name>Cu cation</name>
        <dbReference type="ChEBI" id="CHEBI:23378"/>
    </ligand>
</feature>
<accession>A0A239GSQ1</accession>
<dbReference type="EMBL" id="FZOW01000004">
    <property type="protein sequence ID" value="SNS71915.1"/>
    <property type="molecule type" value="Genomic_DNA"/>
</dbReference>
<keyword evidence="3 7" id="KW-0479">Metal-binding</keyword>
<dbReference type="InterPro" id="IPR052721">
    <property type="entry name" value="ET_Amicyanin"/>
</dbReference>
<dbReference type="PANTHER" id="PTHR36507:SF1">
    <property type="entry name" value="BLL1555 PROTEIN"/>
    <property type="match status" value="1"/>
</dbReference>
<dbReference type="AlphaFoldDB" id="A0A239GSQ1"/>
<dbReference type="GO" id="GO:0009055">
    <property type="term" value="F:electron transfer activity"/>
    <property type="evidence" value="ECO:0007669"/>
    <property type="project" value="InterPro"/>
</dbReference>
<keyword evidence="8" id="KW-0732">Signal</keyword>
<dbReference type="PROSITE" id="PS51257">
    <property type="entry name" value="PROKAR_LIPOPROTEIN"/>
    <property type="match status" value="1"/>
</dbReference>
<proteinExistence type="predicted"/>
<protein>
    <submittedName>
        <fullName evidence="10">Plastocyanin</fullName>
    </submittedName>
</protein>
<dbReference type="GO" id="GO:0042597">
    <property type="term" value="C:periplasmic space"/>
    <property type="evidence" value="ECO:0007669"/>
    <property type="project" value="UniProtKB-SubCell"/>
</dbReference>
<feature type="chain" id="PRO_5038947368" evidence="8">
    <location>
        <begin position="32"/>
        <end position="121"/>
    </location>
</feature>
<feature type="binding site" evidence="7">
    <location>
        <position position="110"/>
    </location>
    <ligand>
        <name>Cu cation</name>
        <dbReference type="ChEBI" id="CHEBI:23378"/>
    </ligand>
</feature>
<evidence type="ECO:0000256" key="1">
    <source>
        <dbReference type="ARBA" id="ARBA00004418"/>
    </source>
</evidence>
<comment type="subcellular location">
    <subcellularLocation>
        <location evidence="1">Periplasm</location>
    </subcellularLocation>
</comment>
<evidence type="ECO:0000256" key="3">
    <source>
        <dbReference type="ARBA" id="ARBA00022723"/>
    </source>
</evidence>
<keyword evidence="5" id="KW-0249">Electron transport</keyword>
<dbReference type="Pfam" id="PF00127">
    <property type="entry name" value="Copper-bind"/>
    <property type="match status" value="1"/>
</dbReference>
<dbReference type="Gene3D" id="2.60.40.420">
    <property type="entry name" value="Cupredoxins - blue copper proteins"/>
    <property type="match status" value="1"/>
</dbReference>
<organism evidence="10 11">
    <name type="scientific">Rhodococcoides kyotonense</name>
    <dbReference type="NCBI Taxonomy" id="398843"/>
    <lineage>
        <taxon>Bacteria</taxon>
        <taxon>Bacillati</taxon>
        <taxon>Actinomycetota</taxon>
        <taxon>Actinomycetes</taxon>
        <taxon>Mycobacteriales</taxon>
        <taxon>Nocardiaceae</taxon>
        <taxon>Rhodococcoides</taxon>
    </lineage>
</organism>
<dbReference type="GO" id="GO:0005507">
    <property type="term" value="F:copper ion binding"/>
    <property type="evidence" value="ECO:0007669"/>
    <property type="project" value="InterPro"/>
</dbReference>
<name>A0A239GSQ1_9NOCA</name>
<dbReference type="Proteomes" id="UP000198327">
    <property type="component" value="Unassembled WGS sequence"/>
</dbReference>